<comment type="caution">
    <text evidence="2">The sequence shown here is derived from an EMBL/GenBank/DDBJ whole genome shotgun (WGS) entry which is preliminary data.</text>
</comment>
<protein>
    <submittedName>
        <fullName evidence="2">DUF3093 domain-containing protein</fullName>
    </submittedName>
</protein>
<dbReference type="Proteomes" id="UP001651050">
    <property type="component" value="Unassembled WGS sequence"/>
</dbReference>
<keyword evidence="3" id="KW-1185">Reference proteome</keyword>
<gene>
    <name evidence="2" type="ORF">M1843_06400</name>
</gene>
<evidence type="ECO:0000313" key="3">
    <source>
        <dbReference type="Proteomes" id="UP001651050"/>
    </source>
</evidence>
<feature type="transmembrane region" description="Helical" evidence="1">
    <location>
        <begin position="50"/>
        <end position="71"/>
    </location>
</feature>
<evidence type="ECO:0000256" key="1">
    <source>
        <dbReference type="SAM" id="Phobius"/>
    </source>
</evidence>
<reference evidence="2 3" key="1">
    <citation type="submission" date="2022-02" db="EMBL/GenBank/DDBJ databases">
        <title>The car tank lid bacteriome: a reservoir of bacteria with potential in bioremediation of fuel.</title>
        <authorList>
            <person name="Vidal-Verdu A."/>
            <person name="Gomez-Martinez D."/>
            <person name="Latorre-Perez A."/>
            <person name="Pereto J."/>
            <person name="Porcar M."/>
        </authorList>
    </citation>
    <scope>NUCLEOTIDE SEQUENCE [LARGE SCALE GENOMIC DNA]</scope>
    <source>
        <strain evidence="2 3">4D.3</strain>
    </source>
</reference>
<proteinExistence type="predicted"/>
<dbReference type="InterPro" id="IPR021443">
    <property type="entry name" value="DUF3093"/>
</dbReference>
<keyword evidence="1" id="KW-0472">Membrane</keyword>
<dbReference type="RefSeq" id="WP_416343225.1">
    <property type="nucleotide sequence ID" value="NZ_JALQCY010000002.1"/>
</dbReference>
<accession>A0ABT0J1U4</accession>
<sequence length="156" mass="16148">MSESQPDLSPVTGPAFRERLSPGPAAWCGAVGLGVIAGVALYPLAHTLAVVLGALVAAGTLVALVATAPVIEVSGGRLRAGKAQIAVDLLGEVTTMDDADQMRTALGPALDARAFVCLRAWARTGVRVDLQDPLDPTPYWLLSTRRPQELAAALGR</sequence>
<dbReference type="Pfam" id="PF11292">
    <property type="entry name" value="DUF3093"/>
    <property type="match status" value="1"/>
</dbReference>
<keyword evidence="1" id="KW-0812">Transmembrane</keyword>
<organism evidence="2 3">
    <name type="scientific">Isoptericola peretonis</name>
    <dbReference type="NCBI Taxonomy" id="2918523"/>
    <lineage>
        <taxon>Bacteria</taxon>
        <taxon>Bacillati</taxon>
        <taxon>Actinomycetota</taxon>
        <taxon>Actinomycetes</taxon>
        <taxon>Micrococcales</taxon>
        <taxon>Promicromonosporaceae</taxon>
        <taxon>Isoptericola</taxon>
    </lineage>
</organism>
<keyword evidence="1" id="KW-1133">Transmembrane helix</keyword>
<name>A0ABT0J1U4_9MICO</name>
<feature type="transmembrane region" description="Helical" evidence="1">
    <location>
        <begin position="25"/>
        <end position="44"/>
    </location>
</feature>
<evidence type="ECO:0000313" key="2">
    <source>
        <dbReference type="EMBL" id="MCK9793374.1"/>
    </source>
</evidence>
<dbReference type="EMBL" id="JALQCY010000002">
    <property type="protein sequence ID" value="MCK9793374.1"/>
    <property type="molecule type" value="Genomic_DNA"/>
</dbReference>